<name>A0A386HS08_9BACT</name>
<dbReference type="Proteomes" id="UP000266118">
    <property type="component" value="Chromosome"/>
</dbReference>
<organism evidence="2 3">
    <name type="scientific">Arachidicoccus soli</name>
    <dbReference type="NCBI Taxonomy" id="2341117"/>
    <lineage>
        <taxon>Bacteria</taxon>
        <taxon>Pseudomonadati</taxon>
        <taxon>Bacteroidota</taxon>
        <taxon>Chitinophagia</taxon>
        <taxon>Chitinophagales</taxon>
        <taxon>Chitinophagaceae</taxon>
        <taxon>Arachidicoccus</taxon>
    </lineage>
</organism>
<dbReference type="OrthoDB" id="9787430at2"/>
<dbReference type="KEGG" id="ark:D6B99_10855"/>
<proteinExistence type="predicted"/>
<accession>A0A386HS08</accession>
<feature type="transmembrane region" description="Helical" evidence="1">
    <location>
        <begin position="15"/>
        <end position="37"/>
    </location>
</feature>
<evidence type="ECO:0000313" key="2">
    <source>
        <dbReference type="EMBL" id="AYD48044.1"/>
    </source>
</evidence>
<sequence>MAVLDMVQNMYNGFFILPIACALVCWLFACLLIYYFFSPLQPVKILGISIQGYLPAKQDFFVQSVSEKIELLLLQQKEQIKENIISQENLEKIMPEMEKHIDEFLTVKLPQDIPMLSMFIGEKTIHQIKEVFMKELRVLFPKILSTYLDKMLKPGNIQKLLKEKISNSSVSTIITGFKKRNTSSFTKIKILASVFGLIAGSLLSFVIFLFT</sequence>
<keyword evidence="3" id="KW-1185">Reference proteome</keyword>
<dbReference type="RefSeq" id="WP_119988135.1">
    <property type="nucleotide sequence ID" value="NZ_CP032489.1"/>
</dbReference>
<evidence type="ECO:0008006" key="4">
    <source>
        <dbReference type="Google" id="ProtNLM"/>
    </source>
</evidence>
<dbReference type="EMBL" id="CP032489">
    <property type="protein sequence ID" value="AYD48044.1"/>
    <property type="molecule type" value="Genomic_DNA"/>
</dbReference>
<evidence type="ECO:0000256" key="1">
    <source>
        <dbReference type="SAM" id="Phobius"/>
    </source>
</evidence>
<reference evidence="2 3" key="1">
    <citation type="submission" date="2018-09" db="EMBL/GenBank/DDBJ databases">
        <title>Arachidicoccus sp. nov., a bacterium isolated from soil.</title>
        <authorList>
            <person name="Weon H.-Y."/>
            <person name="Kwon S.-W."/>
            <person name="Lee S.A."/>
        </authorList>
    </citation>
    <scope>NUCLEOTIDE SEQUENCE [LARGE SCALE GENOMIC DNA]</scope>
    <source>
        <strain evidence="2 3">KIS59-12</strain>
    </source>
</reference>
<keyword evidence="1" id="KW-0812">Transmembrane</keyword>
<gene>
    <name evidence="2" type="ORF">D6B99_10855</name>
</gene>
<protein>
    <recommendedName>
        <fullName evidence="4">DUF445 family protein</fullName>
    </recommendedName>
</protein>
<keyword evidence="1" id="KW-1133">Transmembrane helix</keyword>
<evidence type="ECO:0000313" key="3">
    <source>
        <dbReference type="Proteomes" id="UP000266118"/>
    </source>
</evidence>
<dbReference type="AlphaFoldDB" id="A0A386HS08"/>
<feature type="transmembrane region" description="Helical" evidence="1">
    <location>
        <begin position="188"/>
        <end position="210"/>
    </location>
</feature>
<keyword evidence="1" id="KW-0472">Membrane</keyword>